<keyword evidence="1" id="KW-0472">Membrane</keyword>
<dbReference type="PANTHER" id="PTHR34673">
    <property type="entry name" value="COLD-REGULATED PROTEIN"/>
    <property type="match status" value="1"/>
</dbReference>
<proteinExistence type="predicted"/>
<keyword evidence="1" id="KW-1133">Transmembrane helix</keyword>
<accession>A0A2R6XLR1</accession>
<dbReference type="OMA" id="GSANPCH"/>
<gene>
    <name evidence="2" type="ORF">MARPO_0009s0147</name>
</gene>
<dbReference type="AlphaFoldDB" id="A0A2R6XLR1"/>
<sequence>MAVYIPYCMECGNDDNPCRCKVIGPSVAFACFCIAAAIEWPVGAIIWCFKKSKGTSIMGHPAMVVYPTVKDLIPC</sequence>
<evidence type="ECO:0000256" key="1">
    <source>
        <dbReference type="SAM" id="Phobius"/>
    </source>
</evidence>
<feature type="transmembrane region" description="Helical" evidence="1">
    <location>
        <begin position="27"/>
        <end position="49"/>
    </location>
</feature>
<organism evidence="2 3">
    <name type="scientific">Marchantia polymorpha</name>
    <name type="common">Common liverwort</name>
    <name type="synonym">Marchantia aquatica</name>
    <dbReference type="NCBI Taxonomy" id="3197"/>
    <lineage>
        <taxon>Eukaryota</taxon>
        <taxon>Viridiplantae</taxon>
        <taxon>Streptophyta</taxon>
        <taxon>Embryophyta</taxon>
        <taxon>Marchantiophyta</taxon>
        <taxon>Marchantiopsida</taxon>
        <taxon>Marchantiidae</taxon>
        <taxon>Marchantiales</taxon>
        <taxon>Marchantiaceae</taxon>
        <taxon>Marchantia</taxon>
    </lineage>
</organism>
<dbReference type="OrthoDB" id="4412445at2759"/>
<keyword evidence="3" id="KW-1185">Reference proteome</keyword>
<dbReference type="PANTHER" id="PTHR34673:SF1">
    <property type="entry name" value="COLD-REGULATED PROTEIN"/>
    <property type="match status" value="1"/>
</dbReference>
<dbReference type="Gramene" id="Mp7g14620.1">
    <property type="protein sequence ID" value="Mp7g14620.1.cds1"/>
    <property type="gene ID" value="Mp7g14620"/>
</dbReference>
<reference evidence="3" key="1">
    <citation type="journal article" date="2017" name="Cell">
        <title>Insights into land plant evolution garnered from the Marchantia polymorpha genome.</title>
        <authorList>
            <person name="Bowman J.L."/>
            <person name="Kohchi T."/>
            <person name="Yamato K.T."/>
            <person name="Jenkins J."/>
            <person name="Shu S."/>
            <person name="Ishizaki K."/>
            <person name="Yamaoka S."/>
            <person name="Nishihama R."/>
            <person name="Nakamura Y."/>
            <person name="Berger F."/>
            <person name="Adam C."/>
            <person name="Aki S.S."/>
            <person name="Althoff F."/>
            <person name="Araki T."/>
            <person name="Arteaga-Vazquez M.A."/>
            <person name="Balasubrmanian S."/>
            <person name="Barry K."/>
            <person name="Bauer D."/>
            <person name="Boehm C.R."/>
            <person name="Briginshaw L."/>
            <person name="Caballero-Perez J."/>
            <person name="Catarino B."/>
            <person name="Chen F."/>
            <person name="Chiyoda S."/>
            <person name="Chovatia M."/>
            <person name="Davies K.M."/>
            <person name="Delmans M."/>
            <person name="Demura T."/>
            <person name="Dierschke T."/>
            <person name="Dolan L."/>
            <person name="Dorantes-Acosta A.E."/>
            <person name="Eklund D.M."/>
            <person name="Florent S.N."/>
            <person name="Flores-Sandoval E."/>
            <person name="Fujiyama A."/>
            <person name="Fukuzawa H."/>
            <person name="Galik B."/>
            <person name="Grimanelli D."/>
            <person name="Grimwood J."/>
            <person name="Grossniklaus U."/>
            <person name="Hamada T."/>
            <person name="Haseloff J."/>
            <person name="Hetherington A.J."/>
            <person name="Higo A."/>
            <person name="Hirakawa Y."/>
            <person name="Hundley H.N."/>
            <person name="Ikeda Y."/>
            <person name="Inoue K."/>
            <person name="Inoue S.I."/>
            <person name="Ishida S."/>
            <person name="Jia Q."/>
            <person name="Kakita M."/>
            <person name="Kanazawa T."/>
            <person name="Kawai Y."/>
            <person name="Kawashima T."/>
            <person name="Kennedy M."/>
            <person name="Kinose K."/>
            <person name="Kinoshita T."/>
            <person name="Kohara Y."/>
            <person name="Koide E."/>
            <person name="Komatsu K."/>
            <person name="Kopischke S."/>
            <person name="Kubo M."/>
            <person name="Kyozuka J."/>
            <person name="Lagercrantz U."/>
            <person name="Lin S.S."/>
            <person name="Lindquist E."/>
            <person name="Lipzen A.M."/>
            <person name="Lu C.W."/>
            <person name="De Luna E."/>
            <person name="Martienssen R.A."/>
            <person name="Minamino N."/>
            <person name="Mizutani M."/>
            <person name="Mizutani M."/>
            <person name="Mochizuki N."/>
            <person name="Monte I."/>
            <person name="Mosher R."/>
            <person name="Nagasaki H."/>
            <person name="Nakagami H."/>
            <person name="Naramoto S."/>
            <person name="Nishitani K."/>
            <person name="Ohtani M."/>
            <person name="Okamoto T."/>
            <person name="Okumura M."/>
            <person name="Phillips J."/>
            <person name="Pollak B."/>
            <person name="Reinders A."/>
            <person name="Rovekamp M."/>
            <person name="Sano R."/>
            <person name="Sawa S."/>
            <person name="Schmid M.W."/>
            <person name="Shirakawa M."/>
            <person name="Solano R."/>
            <person name="Spunde A."/>
            <person name="Suetsugu N."/>
            <person name="Sugano S."/>
            <person name="Sugiyama A."/>
            <person name="Sun R."/>
            <person name="Suzuki Y."/>
            <person name="Takenaka M."/>
            <person name="Takezawa D."/>
            <person name="Tomogane H."/>
            <person name="Tsuzuki M."/>
            <person name="Ueda T."/>
            <person name="Umeda M."/>
            <person name="Ward J.M."/>
            <person name="Watanabe Y."/>
            <person name="Yazaki K."/>
            <person name="Yokoyama R."/>
            <person name="Yoshitake Y."/>
            <person name="Yotsui I."/>
            <person name="Zachgo S."/>
            <person name="Schmutz J."/>
        </authorList>
    </citation>
    <scope>NUCLEOTIDE SEQUENCE [LARGE SCALE GENOMIC DNA]</scope>
    <source>
        <strain evidence="3">Tak-1</strain>
    </source>
</reference>
<dbReference type="Proteomes" id="UP000244005">
    <property type="component" value="Unassembled WGS sequence"/>
</dbReference>
<dbReference type="EMBL" id="KZ772681">
    <property type="protein sequence ID" value="PTQ47057.1"/>
    <property type="molecule type" value="Genomic_DNA"/>
</dbReference>
<keyword evidence="1" id="KW-0812">Transmembrane</keyword>
<evidence type="ECO:0000313" key="2">
    <source>
        <dbReference type="EMBL" id="PTQ47057.1"/>
    </source>
</evidence>
<protein>
    <submittedName>
        <fullName evidence="2">Uncharacterized protein</fullName>
    </submittedName>
</protein>
<evidence type="ECO:0000313" key="3">
    <source>
        <dbReference type="Proteomes" id="UP000244005"/>
    </source>
</evidence>
<name>A0A2R6XLR1_MARPO</name>